<keyword evidence="1" id="KW-0378">Hydrolase</keyword>
<dbReference type="RefSeq" id="WP_084836364.1">
    <property type="nucleotide sequence ID" value="NZ_JAPWIE010000002.1"/>
</dbReference>
<dbReference type="Proteomes" id="UP001067235">
    <property type="component" value="Unassembled WGS sequence"/>
</dbReference>
<reference evidence="1" key="1">
    <citation type="submission" date="2022-12" db="EMBL/GenBank/DDBJ databases">
        <authorList>
            <person name="Krivoruchko A.V."/>
            <person name="Elkin A."/>
        </authorList>
    </citation>
    <scope>NUCLEOTIDE SEQUENCE</scope>
    <source>
        <strain evidence="1">IEGM 1388</strain>
    </source>
</reference>
<dbReference type="NCBIfam" id="TIGR00099">
    <property type="entry name" value="Cof-subfamily"/>
    <property type="match status" value="1"/>
</dbReference>
<dbReference type="InterPro" id="IPR036412">
    <property type="entry name" value="HAD-like_sf"/>
</dbReference>
<dbReference type="Gene3D" id="3.40.50.1000">
    <property type="entry name" value="HAD superfamily/HAD-like"/>
    <property type="match status" value="1"/>
</dbReference>
<gene>
    <name evidence="1" type="ORF">O4213_05240</name>
</gene>
<dbReference type="SUPFAM" id="SSF56784">
    <property type="entry name" value="HAD-like"/>
    <property type="match status" value="1"/>
</dbReference>
<dbReference type="InterPro" id="IPR000150">
    <property type="entry name" value="Cof"/>
</dbReference>
<keyword evidence="2" id="KW-1185">Reference proteome</keyword>
<evidence type="ECO:0000313" key="1">
    <source>
        <dbReference type="EMBL" id="MCZ4549374.1"/>
    </source>
</evidence>
<organism evidence="1 2">
    <name type="scientific">Gordonia rubripertincta</name>
    <name type="common">Rhodococcus corallinus</name>
    <dbReference type="NCBI Taxonomy" id="36822"/>
    <lineage>
        <taxon>Bacteria</taxon>
        <taxon>Bacillati</taxon>
        <taxon>Actinomycetota</taxon>
        <taxon>Actinomycetes</taxon>
        <taxon>Mycobacteriales</taxon>
        <taxon>Gordoniaceae</taxon>
        <taxon>Gordonia</taxon>
    </lineage>
</organism>
<evidence type="ECO:0000313" key="2">
    <source>
        <dbReference type="Proteomes" id="UP001067235"/>
    </source>
</evidence>
<dbReference type="NCBIfam" id="TIGR01484">
    <property type="entry name" value="HAD-SF-IIB"/>
    <property type="match status" value="1"/>
</dbReference>
<comment type="caution">
    <text evidence="1">The sequence shown here is derived from an EMBL/GenBank/DDBJ whole genome shotgun (WGS) entry which is preliminary data.</text>
</comment>
<sequence length="276" mass="29108">MPQPEFVGPPTLIASDVDGTLIDDNNVVPELVRTMISKATAAGATFVIATGRPPRWIAEITDQIDVQPLAVCANGAIVYDTANDTILHSATLGPQVLTKLAELAYEQIPGCGLAVERVGRSAHDAATPPFVATAGYQHAWLNPDHIEMNEADVLSENAVKMLVRRPDMSSDEMARRLTAVVGDIADVTFSTDNGLIELSAPGVSKAHGLTTLAELRGLPVDASVAFGDMPNDVEMLRWATRGFAMAHGHPAALAAADEVAPGNNEGGVGQVLARWF</sequence>
<dbReference type="InterPro" id="IPR023214">
    <property type="entry name" value="HAD_sf"/>
</dbReference>
<dbReference type="GO" id="GO:0016787">
    <property type="term" value="F:hydrolase activity"/>
    <property type="evidence" value="ECO:0007669"/>
    <property type="project" value="UniProtKB-KW"/>
</dbReference>
<dbReference type="EMBL" id="JAPWIE010000002">
    <property type="protein sequence ID" value="MCZ4549374.1"/>
    <property type="molecule type" value="Genomic_DNA"/>
</dbReference>
<dbReference type="PANTHER" id="PTHR10000:SF8">
    <property type="entry name" value="HAD SUPERFAMILY HYDROLASE-LIKE, TYPE 3"/>
    <property type="match status" value="1"/>
</dbReference>
<dbReference type="PANTHER" id="PTHR10000">
    <property type="entry name" value="PHOSPHOSERINE PHOSPHATASE"/>
    <property type="match status" value="1"/>
</dbReference>
<name>A0ABT4MQU1_GORRU</name>
<dbReference type="InterPro" id="IPR006379">
    <property type="entry name" value="HAD-SF_hydro_IIB"/>
</dbReference>
<accession>A0ABT4MQU1</accession>
<proteinExistence type="predicted"/>
<dbReference type="Pfam" id="PF08282">
    <property type="entry name" value="Hydrolase_3"/>
    <property type="match status" value="1"/>
</dbReference>
<dbReference type="Gene3D" id="3.30.1240.10">
    <property type="match status" value="1"/>
</dbReference>
<protein>
    <submittedName>
        <fullName evidence="1">Cof-type HAD-IIB family hydrolase</fullName>
    </submittedName>
</protein>